<dbReference type="Proteomes" id="UP001230051">
    <property type="component" value="Unassembled WGS sequence"/>
</dbReference>
<gene>
    <name evidence="1" type="primary">rpz</name>
    <name evidence="1" type="ORF">AOXY_G32377</name>
</gene>
<evidence type="ECO:0000313" key="2">
    <source>
        <dbReference type="Proteomes" id="UP001230051"/>
    </source>
</evidence>
<name>A0AAD8CHP0_ACIOX</name>
<protein>
    <submittedName>
        <fullName evidence="1">Protein rapunzel-like</fullName>
    </submittedName>
</protein>
<proteinExistence type="predicted"/>
<accession>A0AAD8CHP0</accession>
<dbReference type="PANTHER" id="PTHR40472:SF11">
    <property type="entry name" value="RAPUNZEL 3-RELATED"/>
    <property type="match status" value="1"/>
</dbReference>
<sequence length="392" mass="45134">MPNPLEKIVAEKKEVIETAMEMFEKGAEVVASAVGEIFPICEVAAPVIRLALDKVESKEVHYVKEQFQVVRNKLDVISDEIEVINQEIKKSLVDSKYFEVEENLQNQFRKYMDILNAKPQFKEVKKKLFLEHFSRTGGEMNLLLLYDAVMGHNVFGESVLEIALNYEGKNRRVLEDLFMRLKELFCIGLIALLGHAAVTDGDDESLIEDWNGKMLEVETKMKSLIDECIDGFAEQAQVDTEKLIKEKNTMDNQETAKEIQSFLKRKYDWVKWSVRVYKHSGSSFSNWRAGDKYHCVTGKHCFDLLQVNNSNVVVSYSSNPLPVDKDHIRQLMEGQYKKADAMNVAEHLSNDVPGCVVHAVSRYKEIWASWNFPDECHYWENHKNVSLCVHSE</sequence>
<dbReference type="EMBL" id="JAGXEW010000051">
    <property type="protein sequence ID" value="KAK1151527.1"/>
    <property type="molecule type" value="Genomic_DNA"/>
</dbReference>
<dbReference type="InterPro" id="IPR039051">
    <property type="entry name" value="SE-CTX-like"/>
</dbReference>
<keyword evidence="2" id="KW-1185">Reference proteome</keyword>
<organism evidence="1 2">
    <name type="scientific">Acipenser oxyrinchus oxyrinchus</name>
    <dbReference type="NCBI Taxonomy" id="40147"/>
    <lineage>
        <taxon>Eukaryota</taxon>
        <taxon>Metazoa</taxon>
        <taxon>Chordata</taxon>
        <taxon>Craniata</taxon>
        <taxon>Vertebrata</taxon>
        <taxon>Euteleostomi</taxon>
        <taxon>Actinopterygii</taxon>
        <taxon>Chondrostei</taxon>
        <taxon>Acipenseriformes</taxon>
        <taxon>Acipenseridae</taxon>
        <taxon>Acipenser</taxon>
    </lineage>
</organism>
<reference evidence="1" key="1">
    <citation type="submission" date="2022-02" db="EMBL/GenBank/DDBJ databases">
        <title>Atlantic sturgeon de novo genome assembly.</title>
        <authorList>
            <person name="Stock M."/>
            <person name="Klopp C."/>
            <person name="Guiguen Y."/>
            <person name="Cabau C."/>
            <person name="Parinello H."/>
            <person name="Santidrian Yebra-Pimentel E."/>
            <person name="Kuhl H."/>
            <person name="Dirks R.P."/>
            <person name="Guessner J."/>
            <person name="Wuertz S."/>
            <person name="Du K."/>
            <person name="Schartl M."/>
        </authorList>
    </citation>
    <scope>NUCLEOTIDE SEQUENCE</scope>
    <source>
        <strain evidence="1">STURGEONOMICS-FGT-2020</strain>
        <tissue evidence="1">Whole blood</tissue>
    </source>
</reference>
<dbReference type="AlphaFoldDB" id="A0AAD8CHP0"/>
<evidence type="ECO:0000313" key="1">
    <source>
        <dbReference type="EMBL" id="KAK1151527.1"/>
    </source>
</evidence>
<dbReference type="PANTHER" id="PTHR40472">
    <property type="entry name" value="RICIN B-TYPE LECTIN DOMAIN-CONTAINING PROTEIN"/>
    <property type="match status" value="1"/>
</dbReference>
<comment type="caution">
    <text evidence="1">The sequence shown here is derived from an EMBL/GenBank/DDBJ whole genome shotgun (WGS) entry which is preliminary data.</text>
</comment>